<name>A0AAJ1C0F0_9HYPH</name>
<keyword evidence="1" id="KW-0812">Transmembrane</keyword>
<evidence type="ECO:0000313" key="2">
    <source>
        <dbReference type="EMBL" id="MCO5959504.1"/>
    </source>
</evidence>
<feature type="transmembrane region" description="Helical" evidence="1">
    <location>
        <begin position="376"/>
        <end position="401"/>
    </location>
</feature>
<feature type="transmembrane region" description="Helical" evidence="1">
    <location>
        <begin position="83"/>
        <end position="101"/>
    </location>
</feature>
<feature type="transmembrane region" description="Helical" evidence="1">
    <location>
        <begin position="52"/>
        <end position="76"/>
    </location>
</feature>
<evidence type="ECO:0008006" key="4">
    <source>
        <dbReference type="Google" id="ProtNLM"/>
    </source>
</evidence>
<proteinExistence type="predicted"/>
<reference evidence="2" key="1">
    <citation type="submission" date="2022-06" db="EMBL/GenBank/DDBJ databases">
        <authorList>
            <person name="Sun Q."/>
        </authorList>
    </citation>
    <scope>NUCLEOTIDE SEQUENCE</scope>
    <source>
        <strain evidence="2">S101</strain>
    </source>
</reference>
<keyword evidence="1" id="KW-1133">Transmembrane helix</keyword>
<dbReference type="RefSeq" id="WP_250915132.1">
    <property type="nucleotide sequence ID" value="NZ_JAMXLX010000009.1"/>
</dbReference>
<organism evidence="2 3">
    <name type="scientific">Ciceribacter sichuanensis</name>
    <dbReference type="NCBI Taxonomy" id="2949647"/>
    <lineage>
        <taxon>Bacteria</taxon>
        <taxon>Pseudomonadati</taxon>
        <taxon>Pseudomonadota</taxon>
        <taxon>Alphaproteobacteria</taxon>
        <taxon>Hyphomicrobiales</taxon>
        <taxon>Rhizobiaceae</taxon>
        <taxon>Ciceribacter</taxon>
    </lineage>
</organism>
<comment type="caution">
    <text evidence="2">The sequence shown here is derived from an EMBL/GenBank/DDBJ whole genome shotgun (WGS) entry which is preliminary data.</text>
</comment>
<sequence length="483" mass="51043">MGIELMGLITILVGCVILAAPATWAFTIMVVSTVFGAAAAIGLPALGGPTVLVPSLFLVFFAIRVLMAAGEGPLLVSMQPGRAGFWLLLLTAFGLLSAIYFPRLFEGMTDTMTVERVSSTRSTIALTPLRFSSNNITQTVYALGGLVCFAAVFAYFRHAGKPEHLIKAILLLAAVDLGFAVIDVVTYFTGTEYLLSFVRTANYALLTASEKGGLKRISGTFPEASAFSEYTLVLFAVMASLWLDRVRTRDTGILSLALLVALLLSTSATALIGVGVVVPYLWTRAVLGTMRGSTGEGRPVFIAACVAIIPLAILTTFVVFPGLVDQLGDFLDEMLLSKAESQSGKERFMWNAMAHEAFLNTNGFGAGLGSARASSYILVLLSNLGIAGTALFGLFVFSILIGRSQPTSRDEDVTGATIRAAKTGLIGLLTAACISGTVYDLGLMFYILAGSVAALAGERMSVERPFPVTGSFNGFPGIRDGRQ</sequence>
<evidence type="ECO:0000313" key="3">
    <source>
        <dbReference type="Proteomes" id="UP001155380"/>
    </source>
</evidence>
<evidence type="ECO:0000256" key="1">
    <source>
        <dbReference type="SAM" id="Phobius"/>
    </source>
</evidence>
<accession>A0AAJ1C0F0</accession>
<dbReference type="AlphaFoldDB" id="A0AAJ1C0F0"/>
<dbReference type="Proteomes" id="UP001155380">
    <property type="component" value="Unassembled WGS sequence"/>
</dbReference>
<feature type="transmembrane region" description="Helical" evidence="1">
    <location>
        <begin position="168"/>
        <end position="188"/>
    </location>
</feature>
<feature type="transmembrane region" description="Helical" evidence="1">
    <location>
        <begin position="301"/>
        <end position="324"/>
    </location>
</feature>
<keyword evidence="1" id="KW-0472">Membrane</keyword>
<feature type="transmembrane region" description="Helical" evidence="1">
    <location>
        <begin position="255"/>
        <end position="281"/>
    </location>
</feature>
<dbReference type="EMBL" id="JAMXLX010000009">
    <property type="protein sequence ID" value="MCO5959504.1"/>
    <property type="molecule type" value="Genomic_DNA"/>
</dbReference>
<protein>
    <recommendedName>
        <fullName evidence="4">O-antigen ligase-like membrane protein</fullName>
    </recommendedName>
</protein>
<gene>
    <name evidence="2" type="ORF">NBH21_22260</name>
</gene>
<feature type="transmembrane region" description="Helical" evidence="1">
    <location>
        <begin position="136"/>
        <end position="156"/>
    </location>
</feature>
<feature type="transmembrane region" description="Helical" evidence="1">
    <location>
        <begin position="425"/>
        <end position="456"/>
    </location>
</feature>